<dbReference type="AlphaFoldDB" id="A0A6U2BML0"/>
<dbReference type="PANTHER" id="PTHR30085:SF6">
    <property type="entry name" value="ABC TRANSPORTER GLUTAMINE-BINDING PROTEIN GLNH"/>
    <property type="match status" value="1"/>
</dbReference>
<feature type="compositionally biased region" description="Low complexity" evidence="4">
    <location>
        <begin position="1"/>
        <end position="11"/>
    </location>
</feature>
<reference evidence="6" key="1">
    <citation type="submission" date="2021-01" db="EMBL/GenBank/DDBJ databases">
        <authorList>
            <person name="Corre E."/>
            <person name="Pelletier E."/>
            <person name="Niang G."/>
            <person name="Scheremetjew M."/>
            <person name="Finn R."/>
            <person name="Kale V."/>
            <person name="Holt S."/>
            <person name="Cochrane G."/>
            <person name="Meng A."/>
            <person name="Brown T."/>
            <person name="Cohen L."/>
        </authorList>
    </citation>
    <scope>NUCLEOTIDE SEQUENCE</scope>
    <source>
        <strain evidence="6">CCMP147</strain>
    </source>
</reference>
<evidence type="ECO:0008006" key="8">
    <source>
        <dbReference type="Google" id="ProtNLM"/>
    </source>
</evidence>
<name>A0A6U2BML0_9STRA</name>
<feature type="compositionally biased region" description="Basic and acidic residues" evidence="4">
    <location>
        <begin position="60"/>
        <end position="73"/>
    </location>
</feature>
<evidence type="ECO:0000256" key="5">
    <source>
        <dbReference type="SAM" id="Phobius"/>
    </source>
</evidence>
<evidence type="ECO:0000256" key="2">
    <source>
        <dbReference type="ARBA" id="ARBA00022448"/>
    </source>
</evidence>
<gene>
    <name evidence="6" type="ORF">TDUB1175_LOCUS5739</name>
    <name evidence="7" type="ORF">TDUB1175_LOCUS5740</name>
</gene>
<evidence type="ECO:0000313" key="7">
    <source>
        <dbReference type="EMBL" id="CAD8302058.1"/>
    </source>
</evidence>
<feature type="compositionally biased region" description="Basic and acidic residues" evidence="4">
    <location>
        <begin position="101"/>
        <end position="117"/>
    </location>
</feature>
<feature type="transmembrane region" description="Helical" evidence="5">
    <location>
        <begin position="328"/>
        <end position="348"/>
    </location>
</feature>
<dbReference type="EMBL" id="HBED01011499">
    <property type="protein sequence ID" value="CAD8302056.1"/>
    <property type="molecule type" value="Transcribed_RNA"/>
</dbReference>
<dbReference type="PANTHER" id="PTHR30085">
    <property type="entry name" value="AMINO ACID ABC TRANSPORTER PERMEASE"/>
    <property type="match status" value="1"/>
</dbReference>
<accession>A0A6U2BML0</accession>
<dbReference type="Gene3D" id="3.40.190.10">
    <property type="entry name" value="Periplasmic binding protein-like II"/>
    <property type="match status" value="1"/>
</dbReference>
<feature type="compositionally biased region" description="Basic and acidic residues" evidence="4">
    <location>
        <begin position="145"/>
        <end position="164"/>
    </location>
</feature>
<dbReference type="InterPro" id="IPR051455">
    <property type="entry name" value="Bact_solute-bind_prot3"/>
</dbReference>
<keyword evidence="5" id="KW-1133">Transmembrane helix</keyword>
<protein>
    <recommendedName>
        <fullName evidence="8">Solute-binding protein family 3/N-terminal domain-containing protein</fullName>
    </recommendedName>
</protein>
<sequence>MHQNSGSSHISSRSEEEFELSAKKTALTDEDAGNIRNTKEPRGKTVGANDAGHVLNESNNTERKFAYDKERPSRVASSVESRADRGAHDLERARNNGRSGTGERELDGRISDEKTSSENRIPGKSNGGDVAAVHFAAAQAPPGNKDGDASPPDPKEMPRINHDDETQEPPPMQVSPDGAHIPALEGSSDNEGRNDYDEALEPPPLESSGFGTPIDVLEEGSGNEARPGAYEAAGRAPGRFPAWGRRMTRDIRQSLNRFNGSLQASSLISESACTLPAAEAVVVEEMENCIRSEILANSVRAEVVKPKKGLLTFSTACCRTSCVNDKRLILTVLLIVALVIVLGLPLGLTERNRYNVHKTTAATVASVDSVRRHGSLRCDNSTQSPVDPNHPGAGMFSGDLCRAIAAAIFGDEPRVEYINVSTNDRFIVLAEGGVDVLTGLVTHTFERDVHEVGS</sequence>
<feature type="compositionally biased region" description="Basic and acidic residues" evidence="4">
    <location>
        <begin position="81"/>
        <end position="94"/>
    </location>
</feature>
<evidence type="ECO:0000256" key="3">
    <source>
        <dbReference type="ARBA" id="ARBA00022729"/>
    </source>
</evidence>
<feature type="compositionally biased region" description="Low complexity" evidence="4">
    <location>
        <begin position="131"/>
        <end position="140"/>
    </location>
</feature>
<organism evidence="6">
    <name type="scientific">Pseudictyota dubia</name>
    <dbReference type="NCBI Taxonomy" id="2749911"/>
    <lineage>
        <taxon>Eukaryota</taxon>
        <taxon>Sar</taxon>
        <taxon>Stramenopiles</taxon>
        <taxon>Ochrophyta</taxon>
        <taxon>Bacillariophyta</taxon>
        <taxon>Mediophyceae</taxon>
        <taxon>Biddulphiophycidae</taxon>
        <taxon>Eupodiscales</taxon>
        <taxon>Odontellaceae</taxon>
        <taxon>Pseudictyota</taxon>
    </lineage>
</organism>
<evidence type="ECO:0000256" key="4">
    <source>
        <dbReference type="SAM" id="MobiDB-lite"/>
    </source>
</evidence>
<keyword evidence="2" id="KW-0813">Transport</keyword>
<feature type="region of interest" description="Disordered" evidence="4">
    <location>
        <begin position="1"/>
        <end position="233"/>
    </location>
</feature>
<dbReference type="GO" id="GO:0006865">
    <property type="term" value="P:amino acid transport"/>
    <property type="evidence" value="ECO:0007669"/>
    <property type="project" value="TreeGrafter"/>
</dbReference>
<comment type="similarity">
    <text evidence="1">Belongs to the bacterial solute-binding protein 3 family.</text>
</comment>
<keyword evidence="3" id="KW-0732">Signal</keyword>
<keyword evidence="5" id="KW-0472">Membrane</keyword>
<keyword evidence="5" id="KW-0812">Transmembrane</keyword>
<proteinExistence type="inferred from homology"/>
<evidence type="ECO:0000313" key="6">
    <source>
        <dbReference type="EMBL" id="CAD8302056.1"/>
    </source>
</evidence>
<dbReference type="EMBL" id="HBED01011500">
    <property type="protein sequence ID" value="CAD8302058.1"/>
    <property type="molecule type" value="Transcribed_RNA"/>
</dbReference>
<evidence type="ECO:0000256" key="1">
    <source>
        <dbReference type="ARBA" id="ARBA00010333"/>
    </source>
</evidence>